<reference evidence="2 4" key="1">
    <citation type="submission" date="2020-06" db="EMBL/GenBank/DDBJ databases">
        <title>Anoxygenic phototrophic Chloroflexota member uses a Type I reaction center.</title>
        <authorList>
            <person name="Tsuji J.M."/>
            <person name="Shaw N.A."/>
            <person name="Nagashima S."/>
            <person name="Venkiteswaran J."/>
            <person name="Schiff S.L."/>
            <person name="Hanada S."/>
            <person name="Tank M."/>
            <person name="Neufeld J.D."/>
        </authorList>
    </citation>
    <scope>NUCLEOTIDE SEQUENCE [LARGE SCALE GENOMIC DNA]</scope>
    <source>
        <strain evidence="2">L227-S17</strain>
    </source>
</reference>
<name>A0A8T7M3H7_9CHLR</name>
<evidence type="ECO:0000313" key="4">
    <source>
        <dbReference type="Proteomes" id="UP000521676"/>
    </source>
</evidence>
<feature type="compositionally biased region" description="Polar residues" evidence="1">
    <location>
        <begin position="1"/>
        <end position="10"/>
    </location>
</feature>
<evidence type="ECO:0000313" key="2">
    <source>
        <dbReference type="EMBL" id="NWJ46646.1"/>
    </source>
</evidence>
<sequence>MQYANDSSGLPSRLERHTGNLRRLDSSDSSAGSWLAEIKAELEAKRQADAVLQYRRDAMVTRLMFELNRVHCVELLEEMNRELLNREGRVEPVYNERHELSLTWPVPGGRNHINVGADFDDASERIYLVVTGNHIKHIPVDEAELKAALIGAFRNPQFEVYRW</sequence>
<feature type="region of interest" description="Disordered" evidence="1">
    <location>
        <begin position="1"/>
        <end position="28"/>
    </location>
</feature>
<reference evidence="3" key="2">
    <citation type="journal article" date="2024" name="Nature">
        <title>Anoxygenic phototroph of the Chloroflexota uses a type I reaction centre.</title>
        <authorList>
            <person name="Tsuji J.M."/>
            <person name="Shaw N.A."/>
            <person name="Nagashima S."/>
            <person name="Venkiteswaran J.J."/>
            <person name="Schiff S.L."/>
            <person name="Watanabe T."/>
            <person name="Fukui M."/>
            <person name="Hanada S."/>
            <person name="Tank M."/>
            <person name="Neufeld J.D."/>
        </authorList>
    </citation>
    <scope>NUCLEOTIDE SEQUENCE</scope>
    <source>
        <strain evidence="3">L227-S17</strain>
    </source>
</reference>
<feature type="compositionally biased region" description="Basic and acidic residues" evidence="1">
    <location>
        <begin position="13"/>
        <end position="26"/>
    </location>
</feature>
<dbReference type="Proteomes" id="UP000521676">
    <property type="component" value="Unassembled WGS sequence"/>
</dbReference>
<organism evidence="2 4">
    <name type="scientific">Candidatus Chlorohelix allophototropha</name>
    <dbReference type="NCBI Taxonomy" id="3003348"/>
    <lineage>
        <taxon>Bacteria</taxon>
        <taxon>Bacillati</taxon>
        <taxon>Chloroflexota</taxon>
        <taxon>Chloroflexia</taxon>
        <taxon>Candidatus Chloroheliales</taxon>
        <taxon>Candidatus Chloroheliaceae</taxon>
        <taxon>Candidatus Chlorohelix</taxon>
    </lineage>
</organism>
<dbReference type="Proteomes" id="UP001431572">
    <property type="component" value="Chromosome 1"/>
</dbReference>
<gene>
    <name evidence="2" type="ORF">HXX08_12265</name>
    <name evidence="3" type="ORF">OZ401_001798</name>
</gene>
<proteinExistence type="predicted"/>
<dbReference type="EMBL" id="CP128399">
    <property type="protein sequence ID" value="WJW66016.1"/>
    <property type="molecule type" value="Genomic_DNA"/>
</dbReference>
<accession>A0A8T7M3H7</accession>
<evidence type="ECO:0000313" key="5">
    <source>
        <dbReference type="Proteomes" id="UP001431572"/>
    </source>
</evidence>
<dbReference type="AlphaFoldDB" id="A0A8T7M3H7"/>
<dbReference type="RefSeq" id="WP_341467901.1">
    <property type="nucleotide sequence ID" value="NZ_CP128399.1"/>
</dbReference>
<keyword evidence="5" id="KW-1185">Reference proteome</keyword>
<evidence type="ECO:0000256" key="1">
    <source>
        <dbReference type="SAM" id="MobiDB-lite"/>
    </source>
</evidence>
<dbReference type="EMBL" id="JACATZ010000001">
    <property type="protein sequence ID" value="NWJ46646.1"/>
    <property type="molecule type" value="Genomic_DNA"/>
</dbReference>
<protein>
    <submittedName>
        <fullName evidence="2">Uncharacterized protein</fullName>
    </submittedName>
</protein>
<evidence type="ECO:0000313" key="3">
    <source>
        <dbReference type="EMBL" id="WJW66016.1"/>
    </source>
</evidence>